<evidence type="ECO:0000313" key="5">
    <source>
        <dbReference type="Proteomes" id="UP000243975"/>
    </source>
</evidence>
<comment type="similarity">
    <text evidence="1">Belongs to the universal ribosomal protein uL16 family.</text>
</comment>
<evidence type="ECO:0000256" key="1">
    <source>
        <dbReference type="ARBA" id="ARBA00008931"/>
    </source>
</evidence>
<evidence type="ECO:0000256" key="3">
    <source>
        <dbReference type="ARBA" id="ARBA00023274"/>
    </source>
</evidence>
<dbReference type="STRING" id="59895.A0A124SAQ1"/>
<sequence>MALEWGLHAEGARESSSRVWIADVFSVRPTLISETSALRALRCPSMLVFILEKDSCTNLTKDFCTNLTFDIMDSTLISIVSKVGSISLTSTVMSYSLVEGFSMKVHVKGEENVVVPRINVEYVLNDVMRIIVDLLRFLTRSALSHKDEIKLLEKLNMLLIPQNQIANLAEMKNQWWQEIEVRLTTVAAKKPRWNSALRAVAMVGRRWLLTMCEDHLLVRQLTRYADEPRLKLPIQIEASRRAMTRNARRGGKIWVHMFPDKPVTKNTKEELIPFTSNPLYLMKSS</sequence>
<dbReference type="GO" id="GO:0005840">
    <property type="term" value="C:ribosome"/>
    <property type="evidence" value="ECO:0007669"/>
    <property type="project" value="UniProtKB-KW"/>
</dbReference>
<dbReference type="AlphaFoldDB" id="A0A124SAQ1"/>
<dbReference type="GO" id="GO:0019843">
    <property type="term" value="F:rRNA binding"/>
    <property type="evidence" value="ECO:0007669"/>
    <property type="project" value="InterPro"/>
</dbReference>
<evidence type="ECO:0000256" key="2">
    <source>
        <dbReference type="ARBA" id="ARBA00022980"/>
    </source>
</evidence>
<dbReference type="EMBL" id="LEKV01005534">
    <property type="protein sequence ID" value="KVH88181.1"/>
    <property type="molecule type" value="Genomic_DNA"/>
</dbReference>
<name>A0A124SAQ1_CYNCS</name>
<dbReference type="InterPro" id="IPR036920">
    <property type="entry name" value="Ribosomal_uL16_sf"/>
</dbReference>
<dbReference type="Gramene" id="KVH88181">
    <property type="protein sequence ID" value="KVH88181"/>
    <property type="gene ID" value="Ccrd_024428"/>
</dbReference>
<dbReference type="Proteomes" id="UP000243975">
    <property type="component" value="Unassembled WGS sequence"/>
</dbReference>
<organism evidence="4 5">
    <name type="scientific">Cynara cardunculus var. scolymus</name>
    <name type="common">Globe artichoke</name>
    <name type="synonym">Cynara scolymus</name>
    <dbReference type="NCBI Taxonomy" id="59895"/>
    <lineage>
        <taxon>Eukaryota</taxon>
        <taxon>Viridiplantae</taxon>
        <taxon>Streptophyta</taxon>
        <taxon>Embryophyta</taxon>
        <taxon>Tracheophyta</taxon>
        <taxon>Spermatophyta</taxon>
        <taxon>Magnoliopsida</taxon>
        <taxon>eudicotyledons</taxon>
        <taxon>Gunneridae</taxon>
        <taxon>Pentapetalae</taxon>
        <taxon>asterids</taxon>
        <taxon>campanulids</taxon>
        <taxon>Asterales</taxon>
        <taxon>Asteraceae</taxon>
        <taxon>Carduoideae</taxon>
        <taxon>Cardueae</taxon>
        <taxon>Carduinae</taxon>
        <taxon>Cynara</taxon>
    </lineage>
</organism>
<dbReference type="Pfam" id="PF00252">
    <property type="entry name" value="Ribosomal_L16"/>
    <property type="match status" value="1"/>
</dbReference>
<dbReference type="InterPro" id="IPR016180">
    <property type="entry name" value="Ribosomal_uL16_dom"/>
</dbReference>
<gene>
    <name evidence="4" type="ORF">Ccrd_024428</name>
</gene>
<dbReference type="PRINTS" id="PR00060">
    <property type="entry name" value="RIBOSOMALL16"/>
</dbReference>
<dbReference type="GO" id="GO:0006412">
    <property type="term" value="P:translation"/>
    <property type="evidence" value="ECO:0007669"/>
    <property type="project" value="InterPro"/>
</dbReference>
<dbReference type="Gene3D" id="3.90.1170.10">
    <property type="entry name" value="Ribosomal protein L10e/L16"/>
    <property type="match status" value="1"/>
</dbReference>
<proteinExistence type="inferred from homology"/>
<protein>
    <submittedName>
        <fullName evidence="4">Ribosomal protein L10e/L16</fullName>
    </submittedName>
</protein>
<comment type="caution">
    <text evidence="4">The sequence shown here is derived from an EMBL/GenBank/DDBJ whole genome shotgun (WGS) entry which is preliminary data.</text>
</comment>
<dbReference type="GO" id="GO:1990904">
    <property type="term" value="C:ribonucleoprotein complex"/>
    <property type="evidence" value="ECO:0007669"/>
    <property type="project" value="UniProtKB-KW"/>
</dbReference>
<accession>A0A124SAQ1</accession>
<reference evidence="4 5" key="1">
    <citation type="journal article" date="2016" name="Sci. Rep.">
        <title>The genome sequence of the outbreeding globe artichoke constructed de novo incorporating a phase-aware low-pass sequencing strategy of F1 progeny.</title>
        <authorList>
            <person name="Scaglione D."/>
            <person name="Reyes-Chin-Wo S."/>
            <person name="Acquadro A."/>
            <person name="Froenicke L."/>
            <person name="Portis E."/>
            <person name="Beitel C."/>
            <person name="Tirone M."/>
            <person name="Mauro R."/>
            <person name="Lo Monaco A."/>
            <person name="Mauromicale G."/>
            <person name="Faccioli P."/>
            <person name="Cattivelli L."/>
            <person name="Rieseberg L."/>
            <person name="Michelmore R."/>
            <person name="Lanteri S."/>
        </authorList>
    </citation>
    <scope>NUCLEOTIDE SEQUENCE [LARGE SCALE GENOMIC DNA]</scope>
    <source>
        <strain evidence="4">2C</strain>
    </source>
</reference>
<dbReference type="GO" id="GO:0003735">
    <property type="term" value="F:structural constituent of ribosome"/>
    <property type="evidence" value="ECO:0007669"/>
    <property type="project" value="InterPro"/>
</dbReference>
<keyword evidence="2 4" id="KW-0689">Ribosomal protein</keyword>
<dbReference type="SUPFAM" id="SSF54686">
    <property type="entry name" value="Ribosomal protein L16p/L10e"/>
    <property type="match status" value="1"/>
</dbReference>
<evidence type="ECO:0000313" key="4">
    <source>
        <dbReference type="EMBL" id="KVH88181.1"/>
    </source>
</evidence>
<dbReference type="InterPro" id="IPR000114">
    <property type="entry name" value="Ribosomal_uL16_bact-type"/>
</dbReference>
<keyword evidence="5" id="KW-1185">Reference proteome</keyword>
<dbReference type="CDD" id="cd01433">
    <property type="entry name" value="Ribosomal_L16_L10e"/>
    <property type="match status" value="1"/>
</dbReference>
<dbReference type="InterPro" id="IPR047873">
    <property type="entry name" value="Ribosomal_uL16"/>
</dbReference>
<keyword evidence="3" id="KW-0687">Ribonucleoprotein</keyword>